<dbReference type="Proteomes" id="UP000732399">
    <property type="component" value="Unassembled WGS sequence"/>
</dbReference>
<organism evidence="1 2">
    <name type="scientific">Sphingomonas corticis</name>
    <dbReference type="NCBI Taxonomy" id="2722791"/>
    <lineage>
        <taxon>Bacteria</taxon>
        <taxon>Pseudomonadati</taxon>
        <taxon>Pseudomonadota</taxon>
        <taxon>Alphaproteobacteria</taxon>
        <taxon>Sphingomonadales</taxon>
        <taxon>Sphingomonadaceae</taxon>
        <taxon>Sphingomonas</taxon>
    </lineage>
</organism>
<dbReference type="PANTHER" id="PTHR21192">
    <property type="entry name" value="NUCLEAR PROTEIN E3-3"/>
    <property type="match status" value="1"/>
</dbReference>
<comment type="caution">
    <text evidence="1">The sequence shown here is derived from an EMBL/GenBank/DDBJ whole genome shotgun (WGS) entry which is preliminary data.</text>
</comment>
<protein>
    <recommendedName>
        <fullName evidence="3">Xcc1710-like domain-containing protein</fullName>
    </recommendedName>
</protein>
<name>A0ABX1CTG1_9SPHN</name>
<evidence type="ECO:0008006" key="3">
    <source>
        <dbReference type="Google" id="ProtNLM"/>
    </source>
</evidence>
<dbReference type="EMBL" id="JAAVJH010000013">
    <property type="protein sequence ID" value="NJR80096.1"/>
    <property type="molecule type" value="Genomic_DNA"/>
</dbReference>
<evidence type="ECO:0000313" key="1">
    <source>
        <dbReference type="EMBL" id="NJR80096.1"/>
    </source>
</evidence>
<dbReference type="InterPro" id="IPR036748">
    <property type="entry name" value="MTH938-like_sf"/>
</dbReference>
<reference evidence="1 2" key="1">
    <citation type="submission" date="2020-03" db="EMBL/GenBank/DDBJ databases">
        <authorList>
            <person name="Wang L."/>
            <person name="He N."/>
            <person name="Li Y."/>
            <person name="Fang Y."/>
            <person name="Zhang F."/>
        </authorList>
    </citation>
    <scope>NUCLEOTIDE SEQUENCE [LARGE SCALE GENOMIC DNA]</scope>
    <source>
        <strain evidence="1 2">36D10-4-7</strain>
    </source>
</reference>
<dbReference type="InterPro" id="IPR007523">
    <property type="entry name" value="NDUFAF3/AAMDC"/>
</dbReference>
<keyword evidence="2" id="KW-1185">Reference proteome</keyword>
<dbReference type="RefSeq" id="WP_168135655.1">
    <property type="nucleotide sequence ID" value="NZ_JAAVJH010000013.1"/>
</dbReference>
<dbReference type="PANTHER" id="PTHR21192:SF2">
    <property type="entry name" value="NADH DEHYDROGENASE [UBIQUINONE] 1 ALPHA SUBCOMPLEX ASSEMBLY FACTOR 3"/>
    <property type="match status" value="1"/>
</dbReference>
<evidence type="ECO:0000313" key="2">
    <source>
        <dbReference type="Proteomes" id="UP000732399"/>
    </source>
</evidence>
<proteinExistence type="predicted"/>
<accession>A0ABX1CTG1</accession>
<dbReference type="Gene3D" id="3.40.1230.10">
    <property type="entry name" value="MTH938-like"/>
    <property type="match status" value="1"/>
</dbReference>
<gene>
    <name evidence="1" type="ORF">HBH26_16055</name>
</gene>
<dbReference type="SUPFAM" id="SSF64076">
    <property type="entry name" value="MTH938-like"/>
    <property type="match status" value="1"/>
</dbReference>
<dbReference type="Pfam" id="PF04430">
    <property type="entry name" value="DUF498"/>
    <property type="match status" value="1"/>
</dbReference>
<sequence length="125" mass="13084">MRIDKAQPAGPVVNGLSAQGFKVDDAQGVTGVYAALLLTPVRADAWTPPALDALDVAALAPILDPAPEFVLLGTGRELRHPPRALVRALEAQGIGVEAMDSRAAARAWGVLRAEDRQIAAALYPL</sequence>